<reference evidence="1 2" key="1">
    <citation type="submission" date="2016-06" db="EMBL/GenBank/DDBJ databases">
        <authorList>
            <person name="Sutton G."/>
            <person name="Brinkac L."/>
            <person name="Sanka R."/>
            <person name="Adams M."/>
            <person name="Lau E."/>
            <person name="Sam S."/>
            <person name="Sreng N."/>
            <person name="Him V."/>
            <person name="Kerleguer A."/>
            <person name="Cheng S."/>
        </authorList>
    </citation>
    <scope>NUCLEOTIDE SEQUENCE [LARGE SCALE GENOMIC DNA]</scope>
    <source>
        <strain evidence="1 2">E2978</strain>
    </source>
</reference>
<sequence>MSAVVDAYRGLGRDDDAIAVLRADFVRQPEVRAYRALLDFAAAIDRADTERAWAFDHAREEASGPRQGAVLIQLALSEGDVDAAGEAADRYGAGWVWQELATQGADARPIAAADLYRPRLEHDLRHPNTKLYPGIAATLATMAKLYERGGRSADFALYVAKIRQDYGRRPSLMKALKAKGL</sequence>
<dbReference type="Proteomes" id="UP000092086">
    <property type="component" value="Unassembled WGS sequence"/>
</dbReference>
<protein>
    <recommendedName>
        <fullName evidence="3">Tetratrico peptide repeat group 5 domain-containing protein</fullName>
    </recommendedName>
</protein>
<dbReference type="EMBL" id="LZIT01000034">
    <property type="protein sequence ID" value="OBG45362.1"/>
    <property type="molecule type" value="Genomic_DNA"/>
</dbReference>
<comment type="caution">
    <text evidence="1">The sequence shown here is derived from an EMBL/GenBank/DDBJ whole genome shotgun (WGS) entry which is preliminary data.</text>
</comment>
<organism evidence="1 2">
    <name type="scientific">Mycobacterium alsense</name>
    <dbReference type="NCBI Taxonomy" id="324058"/>
    <lineage>
        <taxon>Bacteria</taxon>
        <taxon>Bacillati</taxon>
        <taxon>Actinomycetota</taxon>
        <taxon>Actinomycetes</taxon>
        <taxon>Mycobacteriales</taxon>
        <taxon>Mycobacteriaceae</taxon>
        <taxon>Mycobacterium</taxon>
    </lineage>
</organism>
<gene>
    <name evidence="1" type="ORF">A5672_08955</name>
</gene>
<evidence type="ECO:0000313" key="1">
    <source>
        <dbReference type="EMBL" id="OBG45362.1"/>
    </source>
</evidence>
<evidence type="ECO:0008006" key="3">
    <source>
        <dbReference type="Google" id="ProtNLM"/>
    </source>
</evidence>
<proteinExistence type="predicted"/>
<dbReference type="AlphaFoldDB" id="A0ABD6P576"/>
<evidence type="ECO:0000313" key="2">
    <source>
        <dbReference type="Proteomes" id="UP000092086"/>
    </source>
</evidence>
<accession>A0ABD6P576</accession>
<name>A0ABD6P576_9MYCO</name>